<organism evidence="1 2">
    <name type="scientific">Phellinidium pouzarii</name>
    <dbReference type="NCBI Taxonomy" id="167371"/>
    <lineage>
        <taxon>Eukaryota</taxon>
        <taxon>Fungi</taxon>
        <taxon>Dikarya</taxon>
        <taxon>Basidiomycota</taxon>
        <taxon>Agaricomycotina</taxon>
        <taxon>Agaricomycetes</taxon>
        <taxon>Hymenochaetales</taxon>
        <taxon>Hymenochaetaceae</taxon>
        <taxon>Phellinidium</taxon>
    </lineage>
</organism>
<dbReference type="Gene3D" id="3.30.70.1350">
    <property type="entry name" value="Cation efflux protein, cytoplasmic domain"/>
    <property type="match status" value="1"/>
</dbReference>
<protein>
    <submittedName>
        <fullName evidence="1">Uncharacterized protein</fullName>
    </submittedName>
</protein>
<accession>A0A4V3X9G2</accession>
<sequence length="77" mass="8614">LVGVHGERALLAVDDVRAVRAGALLFVDVRVRVPKTLPVVEAAALEERMRVALVDVRREVAEVRVKFVPTDEEKKER</sequence>
<dbReference type="AlphaFoldDB" id="A0A4V3X9G2"/>
<evidence type="ECO:0000313" key="2">
    <source>
        <dbReference type="Proteomes" id="UP000308199"/>
    </source>
</evidence>
<keyword evidence="2" id="KW-1185">Reference proteome</keyword>
<dbReference type="Proteomes" id="UP000308199">
    <property type="component" value="Unassembled WGS sequence"/>
</dbReference>
<dbReference type="InterPro" id="IPR036837">
    <property type="entry name" value="Cation_efflux_CTD_sf"/>
</dbReference>
<reference evidence="1 2" key="1">
    <citation type="submission" date="2019-02" db="EMBL/GenBank/DDBJ databases">
        <title>Genome sequencing of the rare red list fungi Phellinidium pouzarii.</title>
        <authorList>
            <person name="Buettner E."/>
            <person name="Kellner H."/>
        </authorList>
    </citation>
    <scope>NUCLEOTIDE SEQUENCE [LARGE SCALE GENOMIC DNA]</scope>
    <source>
        <strain evidence="1 2">DSM 108285</strain>
    </source>
</reference>
<proteinExistence type="predicted"/>
<dbReference type="SUPFAM" id="SSF160240">
    <property type="entry name" value="Cation efflux protein cytoplasmic domain-like"/>
    <property type="match status" value="1"/>
</dbReference>
<dbReference type="EMBL" id="SGPK01001161">
    <property type="protein sequence ID" value="THG94102.1"/>
    <property type="molecule type" value="Genomic_DNA"/>
</dbReference>
<name>A0A4V3X9G2_9AGAM</name>
<comment type="caution">
    <text evidence="1">The sequence shown here is derived from an EMBL/GenBank/DDBJ whole genome shotgun (WGS) entry which is preliminary data.</text>
</comment>
<gene>
    <name evidence="1" type="ORF">EW145_g8211</name>
</gene>
<feature type="non-terminal residue" evidence="1">
    <location>
        <position position="1"/>
    </location>
</feature>
<evidence type="ECO:0000313" key="1">
    <source>
        <dbReference type="EMBL" id="THG94102.1"/>
    </source>
</evidence>